<dbReference type="Gene3D" id="1.10.150.320">
    <property type="entry name" value="Photosystem II 12 kDa extrinsic protein"/>
    <property type="match status" value="1"/>
</dbReference>
<sequence length="729" mass="84226">MSMINIYQIINSLAFTNKEKTTLRSYFYKNSNEIDKVLSIIDTCQMPEEKLDFIKETFLKSDGKLCVVVIGQQKRDALTGFFLYDLGQKLKVAEAFPTGLPYKKPIPLLSSTGSQWDYQLDEELREMMQGTIKKHYQKFKENVRDKTEIPFYLFVSGPGTGKSRNATELHQTALKIISDPELKSRLEKAWVFHVSLENGHSLRPVEKDSYVAIATRMLFQLLEERLDTVITRYELTSPWDVLNLVAIYENKELESATFILVIDGMQNMIESIDDGLYKESNFFKTLITIGELSMENIFCITCCTMTTTGPIEFFLAESSRYRVFLPVSPLKPPTIASNPVFEIDNSIIRLLVGDCGGHGRVLEVLQQTLTNNNIKNSNFMENFHNQLKYRYKRAFSYDANDAKEIVRAVLTHTTLSNYRPITNRTKLTPDEITRTGMFHFEKMGNSDEGYLVMPYMWLWVMAEQFLDEKAPDLQYWRFDDYQEHLSKEDKFLASGYCTWQNFEIFNANFRCLKSRMIDEGEIVSISDIHRGAKLNCDIKYKNHHLHLDISSRQIDTRTTQTNSKRWHIECEHNTIDIRECTHCIINKTSAPHGDALIGLDLPDSKNEVQQYKLLNDHSTFNYTIERNKAASKKDFFILLTTKDLDIKLPQNSGIVNKQNWNQYFGAFSGRAFIFAVEGPPDINNAVRAQLQLVSQVGKKRAEEIMAKSPFKNIQDAKQKTNIPEKILKR</sequence>
<protein>
    <submittedName>
        <fullName evidence="1">2325_t:CDS:1</fullName>
    </submittedName>
</protein>
<feature type="non-terminal residue" evidence="1">
    <location>
        <position position="729"/>
    </location>
</feature>
<accession>A0A9N9I0Q7</accession>
<proteinExistence type="predicted"/>
<dbReference type="AlphaFoldDB" id="A0A9N9I0Q7"/>
<organism evidence="1 2">
    <name type="scientific">Funneliformis mosseae</name>
    <name type="common">Endomycorrhizal fungus</name>
    <name type="synonym">Glomus mosseae</name>
    <dbReference type="NCBI Taxonomy" id="27381"/>
    <lineage>
        <taxon>Eukaryota</taxon>
        <taxon>Fungi</taxon>
        <taxon>Fungi incertae sedis</taxon>
        <taxon>Mucoromycota</taxon>
        <taxon>Glomeromycotina</taxon>
        <taxon>Glomeromycetes</taxon>
        <taxon>Glomerales</taxon>
        <taxon>Glomeraceae</taxon>
        <taxon>Funneliformis</taxon>
    </lineage>
</organism>
<reference evidence="1" key="1">
    <citation type="submission" date="2021-06" db="EMBL/GenBank/DDBJ databases">
        <authorList>
            <person name="Kallberg Y."/>
            <person name="Tangrot J."/>
            <person name="Rosling A."/>
        </authorList>
    </citation>
    <scope>NUCLEOTIDE SEQUENCE</scope>
    <source>
        <strain evidence="1">87-6 pot B 2015</strain>
    </source>
</reference>
<name>A0A9N9I0Q7_FUNMO</name>
<dbReference type="SUPFAM" id="SSF81585">
    <property type="entry name" value="PsbU/PolX domain-like"/>
    <property type="match status" value="1"/>
</dbReference>
<gene>
    <name evidence="1" type="ORF">FMOSSE_LOCUS14645</name>
</gene>
<dbReference type="EMBL" id="CAJVPP010011939">
    <property type="protein sequence ID" value="CAG8716056.1"/>
    <property type="molecule type" value="Genomic_DNA"/>
</dbReference>
<evidence type="ECO:0000313" key="2">
    <source>
        <dbReference type="Proteomes" id="UP000789375"/>
    </source>
</evidence>
<evidence type="ECO:0000313" key="1">
    <source>
        <dbReference type="EMBL" id="CAG8716056.1"/>
    </source>
</evidence>
<keyword evidence="2" id="KW-1185">Reference proteome</keyword>
<dbReference type="Proteomes" id="UP000789375">
    <property type="component" value="Unassembled WGS sequence"/>
</dbReference>
<comment type="caution">
    <text evidence="1">The sequence shown here is derived from an EMBL/GenBank/DDBJ whole genome shotgun (WGS) entry which is preliminary data.</text>
</comment>